<dbReference type="Pfam" id="PF01189">
    <property type="entry name" value="Methyltr_RsmB-F"/>
    <property type="match status" value="1"/>
</dbReference>
<dbReference type="PROSITE" id="PS01153">
    <property type="entry name" value="NOL1_NOP2_SUN"/>
    <property type="match status" value="1"/>
</dbReference>
<dbReference type="Proteomes" id="UP000249065">
    <property type="component" value="Unassembled WGS sequence"/>
</dbReference>
<keyword evidence="3 6" id="KW-0808">Transferase</keyword>
<accession>A0A327M1B9</accession>
<keyword evidence="2 6" id="KW-0489">Methyltransferase</keyword>
<dbReference type="InterPro" id="IPR049560">
    <property type="entry name" value="MeTrfase_RsmB-F_NOP2_cat"/>
</dbReference>
<dbReference type="SUPFAM" id="SSF53335">
    <property type="entry name" value="S-adenosyl-L-methionine-dependent methyltransferases"/>
    <property type="match status" value="1"/>
</dbReference>
<dbReference type="PANTHER" id="PTHR22807">
    <property type="entry name" value="NOP2 YEAST -RELATED NOL1/NOP2/FMU SUN DOMAIN-CONTAINING"/>
    <property type="match status" value="1"/>
</dbReference>
<dbReference type="CDD" id="cd02440">
    <property type="entry name" value="AdoMet_MTases"/>
    <property type="match status" value="1"/>
</dbReference>
<dbReference type="GO" id="GO:0003723">
    <property type="term" value="F:RNA binding"/>
    <property type="evidence" value="ECO:0007669"/>
    <property type="project" value="UniProtKB-UniRule"/>
</dbReference>
<dbReference type="GO" id="GO:0001510">
    <property type="term" value="P:RNA methylation"/>
    <property type="evidence" value="ECO:0007669"/>
    <property type="project" value="InterPro"/>
</dbReference>
<evidence type="ECO:0000256" key="6">
    <source>
        <dbReference type="PROSITE-ProRule" id="PRU01023"/>
    </source>
</evidence>
<feature type="domain" description="SAM-dependent MTase RsmB/NOP-type" evidence="7">
    <location>
        <begin position="170"/>
        <end position="449"/>
    </location>
</feature>
<feature type="binding site" evidence="6">
    <location>
        <position position="284"/>
    </location>
    <ligand>
        <name>S-adenosyl-L-methionine</name>
        <dbReference type="ChEBI" id="CHEBI:59789"/>
    </ligand>
</feature>
<evidence type="ECO:0000259" key="7">
    <source>
        <dbReference type="PROSITE" id="PS51686"/>
    </source>
</evidence>
<dbReference type="InterPro" id="IPR001678">
    <property type="entry name" value="MeTrfase_RsmB-F_NOP2_dom"/>
</dbReference>
<dbReference type="GO" id="GO:0008173">
    <property type="term" value="F:RNA methyltransferase activity"/>
    <property type="evidence" value="ECO:0007669"/>
    <property type="project" value="InterPro"/>
</dbReference>
<dbReference type="AlphaFoldDB" id="A0A327M1B9"/>
<keyword evidence="5 6" id="KW-0694">RNA-binding</keyword>
<organism evidence="8 9">
    <name type="scientific">Roseicella frigidaeris</name>
    <dbReference type="NCBI Taxonomy" id="2230885"/>
    <lineage>
        <taxon>Bacteria</taxon>
        <taxon>Pseudomonadati</taxon>
        <taxon>Pseudomonadota</taxon>
        <taxon>Alphaproteobacteria</taxon>
        <taxon>Acetobacterales</taxon>
        <taxon>Roseomonadaceae</taxon>
        <taxon>Roseicella</taxon>
    </lineage>
</organism>
<dbReference type="PANTHER" id="PTHR22807:SF53">
    <property type="entry name" value="RIBOSOMAL RNA SMALL SUBUNIT METHYLTRANSFERASE B-RELATED"/>
    <property type="match status" value="1"/>
</dbReference>
<evidence type="ECO:0000256" key="2">
    <source>
        <dbReference type="ARBA" id="ARBA00022603"/>
    </source>
</evidence>
<feature type="active site" description="Nucleophile" evidence="6">
    <location>
        <position position="383"/>
    </location>
</feature>
<keyword evidence="4 6" id="KW-0949">S-adenosyl-L-methionine</keyword>
<evidence type="ECO:0000313" key="9">
    <source>
        <dbReference type="Proteomes" id="UP000249065"/>
    </source>
</evidence>
<reference evidence="9" key="1">
    <citation type="submission" date="2018-06" db="EMBL/GenBank/DDBJ databases">
        <authorList>
            <person name="Khan S.A."/>
        </authorList>
    </citation>
    <scope>NUCLEOTIDE SEQUENCE [LARGE SCALE GENOMIC DNA]</scope>
    <source>
        <strain evidence="9">DB-1506</strain>
    </source>
</reference>
<dbReference type="Gene3D" id="3.40.50.150">
    <property type="entry name" value="Vaccinia Virus protein VP39"/>
    <property type="match status" value="1"/>
</dbReference>
<dbReference type="InterPro" id="IPR018314">
    <property type="entry name" value="RsmB/NOL1/NOP2-like_CS"/>
</dbReference>
<evidence type="ECO:0000256" key="1">
    <source>
        <dbReference type="ARBA" id="ARBA00007494"/>
    </source>
</evidence>
<dbReference type="PROSITE" id="PS51686">
    <property type="entry name" value="SAM_MT_RSMB_NOP"/>
    <property type="match status" value="1"/>
</dbReference>
<dbReference type="InterPro" id="IPR029063">
    <property type="entry name" value="SAM-dependent_MTases_sf"/>
</dbReference>
<evidence type="ECO:0000256" key="5">
    <source>
        <dbReference type="ARBA" id="ARBA00022884"/>
    </source>
</evidence>
<evidence type="ECO:0000256" key="4">
    <source>
        <dbReference type="ARBA" id="ARBA00022691"/>
    </source>
</evidence>
<gene>
    <name evidence="8" type="ORF">DOO78_23325</name>
</gene>
<proteinExistence type="inferred from homology"/>
<dbReference type="Pfam" id="PF22458">
    <property type="entry name" value="RsmF-B_ferredox"/>
    <property type="match status" value="1"/>
</dbReference>
<dbReference type="PRINTS" id="PR02008">
    <property type="entry name" value="RCMTFAMILY"/>
</dbReference>
<name>A0A327M1B9_9PROT</name>
<keyword evidence="9" id="KW-1185">Reference proteome</keyword>
<feature type="binding site" evidence="6">
    <location>
        <position position="330"/>
    </location>
    <ligand>
        <name>S-adenosyl-L-methionine</name>
        <dbReference type="ChEBI" id="CHEBI:59789"/>
    </ligand>
</feature>
<dbReference type="InterPro" id="IPR054728">
    <property type="entry name" value="RsmB-like_ferredoxin"/>
</dbReference>
<evidence type="ECO:0000256" key="3">
    <source>
        <dbReference type="ARBA" id="ARBA00022679"/>
    </source>
</evidence>
<dbReference type="RefSeq" id="WP_111472295.1">
    <property type="nucleotide sequence ID" value="NZ_QLIX01000029.1"/>
</dbReference>
<dbReference type="InterPro" id="IPR023267">
    <property type="entry name" value="RCMT"/>
</dbReference>
<comment type="caution">
    <text evidence="6">Lacks conserved residue(s) required for the propagation of feature annotation.</text>
</comment>
<evidence type="ECO:0000313" key="8">
    <source>
        <dbReference type="EMBL" id="RAI55983.1"/>
    </source>
</evidence>
<dbReference type="OrthoDB" id="9810297at2"/>
<comment type="caution">
    <text evidence="8">The sequence shown here is derived from an EMBL/GenBank/DDBJ whole genome shotgun (WGS) entry which is preliminary data.</text>
</comment>
<sequence length="450" mass="48356">MTPAARLAAAIDLLAALEAQCFAASAAPRRRPADAVATEFFRARRYIGGGDRREIGERVWGVVRQRLRLDWWLARVGARPSPRLLAAAGLLLLEGLALPEVLRAFPGGQYAAEPLNPPEERLLRALAAAHAEAGGSGLLHPAMPETVRLNLPDWVLPGLRARFGDRLEEEAAAMEQPAPLDLRANLLKTTREAAAAALAAEGFETLPTRWSPWGLRLPARRPVTATTAFTEGLIEVQDEGSQLIALLADARPGLRVADLCAGAGGKTLALAASMRNKGRITACDVSAVRLEGAVRRLRRAGVDNAERHLFAAGDRWAKRRAGQFDRVLVDAPCTGTGTWRRNPDARLRTGSADLRELVAKQHEILDSAGELVRPGGKLVYATCSLLPEEDEEQVNAFLGRRPDFALLPLAEAWRAAGGEGAPPAEGDHLLTSPARHGTDGFFAAVLQRKA</sequence>
<dbReference type="Gene3D" id="3.30.70.1170">
    <property type="entry name" value="Sun protein, domain 3"/>
    <property type="match status" value="1"/>
</dbReference>
<comment type="similarity">
    <text evidence="1 6">Belongs to the class I-like SAM-binding methyltransferase superfamily. RsmB/NOP family.</text>
</comment>
<dbReference type="EMBL" id="QLIX01000029">
    <property type="protein sequence ID" value="RAI55983.1"/>
    <property type="molecule type" value="Genomic_DNA"/>
</dbReference>
<protein>
    <submittedName>
        <fullName evidence="8">rRNA cytosine-C5-methylase</fullName>
    </submittedName>
</protein>